<dbReference type="InterPro" id="IPR006694">
    <property type="entry name" value="Fatty_acid_hydroxylase"/>
</dbReference>
<keyword evidence="2 7" id="KW-0812">Transmembrane</keyword>
<evidence type="ECO:0000256" key="3">
    <source>
        <dbReference type="ARBA" id="ARBA00022989"/>
    </source>
</evidence>
<dbReference type="PANTHER" id="PTHR21624:SF1">
    <property type="entry name" value="ALKYLGLYCEROL MONOOXYGENASE"/>
    <property type="match status" value="1"/>
</dbReference>
<dbReference type="GO" id="GO:0016020">
    <property type="term" value="C:membrane"/>
    <property type="evidence" value="ECO:0007669"/>
    <property type="project" value="GOC"/>
</dbReference>
<evidence type="ECO:0000313" key="9">
    <source>
        <dbReference type="EMBL" id="SEL04213.1"/>
    </source>
</evidence>
<dbReference type="GO" id="GO:0008610">
    <property type="term" value="P:lipid biosynthetic process"/>
    <property type="evidence" value="ECO:0007669"/>
    <property type="project" value="InterPro"/>
</dbReference>
<dbReference type="STRING" id="1429083.GCA_001885685_01560"/>
<evidence type="ECO:0000259" key="8">
    <source>
        <dbReference type="Pfam" id="PF04116"/>
    </source>
</evidence>
<dbReference type="PANTHER" id="PTHR21624">
    <property type="entry name" value="STEROL DESATURASE-RELATED PROTEIN"/>
    <property type="match status" value="1"/>
</dbReference>
<dbReference type="GO" id="GO:0006643">
    <property type="term" value="P:membrane lipid metabolic process"/>
    <property type="evidence" value="ECO:0007669"/>
    <property type="project" value="TreeGrafter"/>
</dbReference>
<accession>A0A1H7LZ20</accession>
<feature type="transmembrane region" description="Helical" evidence="7">
    <location>
        <begin position="56"/>
        <end position="84"/>
    </location>
</feature>
<proteinExistence type="predicted"/>
<evidence type="ECO:0000256" key="4">
    <source>
        <dbReference type="ARBA" id="ARBA00023002"/>
    </source>
</evidence>
<name>A0A1H7LZ20_9GAMM</name>
<protein>
    <submittedName>
        <fullName evidence="9">Sterol desaturase/sphingolipid hydroxylase, fatty acid hydroxylase superfamily</fullName>
    </submittedName>
</protein>
<sequence length="317" mass="36543">MEWLNALVSRVSEQELFGWELWVDDGFFVVAMLVFVVELIRLAIKRKLSWNMLGDSVTNFITLAAFITLSAVLIAGFYTTVFYVVYENFSLFQLPMTWWTVLGCLILADLAYYWEHRFLHRVGFAWATHTVHHSSPYFNISVAYRFGPLDGFFPLFFYLPLAALGFHPAMIFLCEVVVQVYQTLLHTEAVGKLPKPIEAVMNTPSHHRVHHATNRQYLDKNYAGILIIWDRLFGSFAEEQETVRYGVYPRINSINPLVVFFHGYTKLLRQVVNAKSVGEAINYLIKPPGWAWEQAQLREREAQSAAVHKPMSAEAKQ</sequence>
<dbReference type="Proteomes" id="UP000185766">
    <property type="component" value="Unassembled WGS sequence"/>
</dbReference>
<keyword evidence="6 7" id="KW-0472">Membrane</keyword>
<dbReference type="InterPro" id="IPR051689">
    <property type="entry name" value="Sterol_desaturase/TMEM195"/>
</dbReference>
<dbReference type="Pfam" id="PF04116">
    <property type="entry name" value="FA_hydroxylase"/>
    <property type="match status" value="1"/>
</dbReference>
<dbReference type="AlphaFoldDB" id="A0A1H7LZ20"/>
<evidence type="ECO:0000313" key="10">
    <source>
        <dbReference type="Proteomes" id="UP000185766"/>
    </source>
</evidence>
<evidence type="ECO:0000256" key="7">
    <source>
        <dbReference type="SAM" id="Phobius"/>
    </source>
</evidence>
<dbReference type="GO" id="GO:0012505">
    <property type="term" value="C:endomembrane system"/>
    <property type="evidence" value="ECO:0007669"/>
    <property type="project" value="UniProtKB-SubCell"/>
</dbReference>
<comment type="subcellular location">
    <subcellularLocation>
        <location evidence="1">Endomembrane system</location>
        <topology evidence="1">Multi-pass membrane protein</topology>
    </subcellularLocation>
</comment>
<evidence type="ECO:0000256" key="6">
    <source>
        <dbReference type="ARBA" id="ARBA00023136"/>
    </source>
</evidence>
<dbReference type="GO" id="GO:0050479">
    <property type="term" value="F:glyceryl-ether monooxygenase activity"/>
    <property type="evidence" value="ECO:0007669"/>
    <property type="project" value="TreeGrafter"/>
</dbReference>
<feature type="domain" description="Fatty acid hydroxylase" evidence="8">
    <location>
        <begin position="102"/>
        <end position="235"/>
    </location>
</feature>
<keyword evidence="3 7" id="KW-1133">Transmembrane helix</keyword>
<feature type="transmembrane region" description="Helical" evidence="7">
    <location>
        <begin position="26"/>
        <end position="44"/>
    </location>
</feature>
<reference evidence="9 10" key="1">
    <citation type="submission" date="2016-10" db="EMBL/GenBank/DDBJ databases">
        <authorList>
            <person name="de Groot N.N."/>
        </authorList>
    </citation>
    <scope>NUCLEOTIDE SEQUENCE [LARGE SCALE GENOMIC DNA]</scope>
    <source>
        <strain evidence="9 10">JCM 19513</strain>
    </source>
</reference>
<dbReference type="GO" id="GO:0005506">
    <property type="term" value="F:iron ion binding"/>
    <property type="evidence" value="ECO:0007669"/>
    <property type="project" value="InterPro"/>
</dbReference>
<feature type="transmembrane region" description="Helical" evidence="7">
    <location>
        <begin position="155"/>
        <end position="173"/>
    </location>
</feature>
<evidence type="ECO:0000256" key="2">
    <source>
        <dbReference type="ARBA" id="ARBA00022692"/>
    </source>
</evidence>
<evidence type="ECO:0000256" key="5">
    <source>
        <dbReference type="ARBA" id="ARBA00023098"/>
    </source>
</evidence>
<evidence type="ECO:0000256" key="1">
    <source>
        <dbReference type="ARBA" id="ARBA00004127"/>
    </source>
</evidence>
<dbReference type="EMBL" id="FOAS01000007">
    <property type="protein sequence ID" value="SEL04213.1"/>
    <property type="molecule type" value="Genomic_DNA"/>
</dbReference>
<feature type="transmembrane region" description="Helical" evidence="7">
    <location>
        <begin position="96"/>
        <end position="114"/>
    </location>
</feature>
<keyword evidence="5" id="KW-0443">Lipid metabolism</keyword>
<keyword evidence="4" id="KW-0560">Oxidoreductase</keyword>
<dbReference type="RefSeq" id="WP_074867278.1">
    <property type="nucleotide sequence ID" value="NZ_FOAS01000007.1"/>
</dbReference>
<keyword evidence="10" id="KW-1185">Reference proteome</keyword>
<organism evidence="9 10">
    <name type="scientific">Atopomonas hussainii</name>
    <dbReference type="NCBI Taxonomy" id="1429083"/>
    <lineage>
        <taxon>Bacteria</taxon>
        <taxon>Pseudomonadati</taxon>
        <taxon>Pseudomonadota</taxon>
        <taxon>Gammaproteobacteria</taxon>
        <taxon>Pseudomonadales</taxon>
        <taxon>Pseudomonadaceae</taxon>
        <taxon>Atopomonas</taxon>
    </lineage>
</organism>
<gene>
    <name evidence="9" type="ORF">SAMN05216214_107167</name>
</gene>